<keyword evidence="1" id="KW-1133">Transmembrane helix</keyword>
<dbReference type="AlphaFoldDB" id="A0A9X2YSH0"/>
<reference evidence="2" key="1">
    <citation type="submission" date="2020-07" db="EMBL/GenBank/DDBJ databases">
        <authorList>
            <person name="Pettersson B.M.F."/>
            <person name="Behra P.R.K."/>
            <person name="Ramesh M."/>
            <person name="Das S."/>
            <person name="Dasgupta S."/>
            <person name="Kirsebom L.A."/>
        </authorList>
    </citation>
    <scope>NUCLEOTIDE SEQUENCE</scope>
    <source>
        <strain evidence="2">DSM 44615</strain>
    </source>
</reference>
<feature type="transmembrane region" description="Helical" evidence="1">
    <location>
        <begin position="98"/>
        <end position="116"/>
    </location>
</feature>
<dbReference type="EMBL" id="JACKSJ010000228">
    <property type="protein sequence ID" value="MCV7173064.1"/>
    <property type="molecule type" value="Genomic_DNA"/>
</dbReference>
<keyword evidence="1" id="KW-0472">Membrane</keyword>
<dbReference type="PANTHER" id="PTHR34989">
    <property type="entry name" value="PROTEIN HDED"/>
    <property type="match status" value="1"/>
</dbReference>
<keyword evidence="3" id="KW-1185">Reference proteome</keyword>
<reference evidence="2" key="2">
    <citation type="journal article" date="2022" name="BMC Genomics">
        <title>Comparative genome analysis of mycobacteria focusing on tRNA and non-coding RNA.</title>
        <authorList>
            <person name="Behra P.R.K."/>
            <person name="Pettersson B.M.F."/>
            <person name="Ramesh M."/>
            <person name="Das S."/>
            <person name="Dasgupta S."/>
            <person name="Kirsebom L.A."/>
        </authorList>
    </citation>
    <scope>NUCLEOTIDE SEQUENCE</scope>
    <source>
        <strain evidence="2">DSM 44615</strain>
    </source>
</reference>
<dbReference type="GO" id="GO:0005886">
    <property type="term" value="C:plasma membrane"/>
    <property type="evidence" value="ECO:0007669"/>
    <property type="project" value="TreeGrafter"/>
</dbReference>
<gene>
    <name evidence="2" type="ORF">H7I41_24365</name>
</gene>
<name>A0A9X2YSH0_9MYCO</name>
<evidence type="ECO:0000313" key="2">
    <source>
        <dbReference type="EMBL" id="MCV7173064.1"/>
    </source>
</evidence>
<feature type="transmembrane region" description="Helical" evidence="1">
    <location>
        <begin position="153"/>
        <end position="175"/>
    </location>
</feature>
<comment type="caution">
    <text evidence="2">The sequence shown here is derived from an EMBL/GenBank/DDBJ whole genome shotgun (WGS) entry which is preliminary data.</text>
</comment>
<evidence type="ECO:0000256" key="1">
    <source>
        <dbReference type="SAM" id="Phobius"/>
    </source>
</evidence>
<dbReference type="Pfam" id="PF03729">
    <property type="entry name" value="DUF308"/>
    <property type="match status" value="2"/>
</dbReference>
<keyword evidence="1" id="KW-0812">Transmembrane</keyword>
<organism evidence="2 3">
    <name type="scientific">[Mycobacterium] manitobense</name>
    <dbReference type="NCBI Taxonomy" id="190147"/>
    <lineage>
        <taxon>Bacteria</taxon>
        <taxon>Bacillati</taxon>
        <taxon>Actinomycetota</taxon>
        <taxon>Actinomycetes</taxon>
        <taxon>Mycobacteriales</taxon>
        <taxon>Mycobacteriaceae</taxon>
        <taxon>Mycolicibacterium</taxon>
    </lineage>
</organism>
<sequence>METTTAPTMLPHLWKAALFTGVAALILGVLVFVRPGAAILVTAIFFGAYLLVTGVSQLVMAFSVRSSLGGRALLFISGAAALVLAVLCFINLQNSIDLLAIWIGVGFIFRGVATLMSAIADNTLPGRVWEIIVGALGIVAGIIMFAAPLEGLVAVTQVTGIILVVLGVVEIVTALRIRKESRLAGPAGGQAAGAGPAVS</sequence>
<dbReference type="PANTHER" id="PTHR34989:SF1">
    <property type="entry name" value="PROTEIN HDED"/>
    <property type="match status" value="1"/>
</dbReference>
<proteinExistence type="predicted"/>
<accession>A0A9X2YSH0</accession>
<protein>
    <submittedName>
        <fullName evidence="2">HdeD family acid-resistance protein</fullName>
    </submittedName>
</protein>
<evidence type="ECO:0000313" key="3">
    <source>
        <dbReference type="Proteomes" id="UP001140293"/>
    </source>
</evidence>
<feature type="transmembrane region" description="Helical" evidence="1">
    <location>
        <begin position="12"/>
        <end position="33"/>
    </location>
</feature>
<feature type="transmembrane region" description="Helical" evidence="1">
    <location>
        <begin position="128"/>
        <end position="147"/>
    </location>
</feature>
<dbReference type="RefSeq" id="WP_264015221.1">
    <property type="nucleotide sequence ID" value="NZ_JACKSJ010000228.1"/>
</dbReference>
<dbReference type="InterPro" id="IPR052712">
    <property type="entry name" value="Acid_resist_chaperone_HdeD"/>
</dbReference>
<dbReference type="InterPro" id="IPR005325">
    <property type="entry name" value="DUF308_memb"/>
</dbReference>
<feature type="transmembrane region" description="Helical" evidence="1">
    <location>
        <begin position="39"/>
        <end position="60"/>
    </location>
</feature>
<dbReference type="Proteomes" id="UP001140293">
    <property type="component" value="Unassembled WGS sequence"/>
</dbReference>
<feature type="transmembrane region" description="Helical" evidence="1">
    <location>
        <begin position="72"/>
        <end position="92"/>
    </location>
</feature>